<dbReference type="Proteomes" id="UP000279994">
    <property type="component" value="Unassembled WGS sequence"/>
</dbReference>
<dbReference type="GO" id="GO:0005524">
    <property type="term" value="F:ATP binding"/>
    <property type="evidence" value="ECO:0007669"/>
    <property type="project" value="UniProtKB-KW"/>
</dbReference>
<dbReference type="SUPFAM" id="SSF53613">
    <property type="entry name" value="Ribokinase-like"/>
    <property type="match status" value="1"/>
</dbReference>
<comment type="similarity">
    <text evidence="1">Belongs to the carbohydrate kinase PfkB family.</text>
</comment>
<dbReference type="Gene3D" id="3.40.1190.20">
    <property type="match status" value="1"/>
</dbReference>
<name>A0A3N0GL14_9ACTN</name>
<evidence type="ECO:0000256" key="3">
    <source>
        <dbReference type="ARBA" id="ARBA00022741"/>
    </source>
</evidence>
<proteinExistence type="inferred from homology"/>
<feature type="region of interest" description="Disordered" evidence="6">
    <location>
        <begin position="286"/>
        <end position="305"/>
    </location>
</feature>
<sequence>MLVVGESLVDVVKRSDGSIEEHPGGSPANVAVALARLGATVELGTAYSGDRLGRLLDKHFELAGVGFAGDPHVLGHTSSAVATIDEAGAATYLFDIGGQLTPPLPSEEPVLVHTGSLAAVLEPGCLVVAETVARLAATATISYDVNARPAATGVTAELVRQVESLAAASDVVKASDEDLVALYPGREAASSARHLLDLGAGAVVETRGAGGAACYTPGGRIECVAEPVTVADTIGAGDSFCAAMLDGLRLRGLLGAENREALRSLPLDAWREVLARATRAAAITVSRQGANPPTRVELDGLDPKS</sequence>
<keyword evidence="2" id="KW-0808">Transferase</keyword>
<accession>A0A3N0GL14</accession>
<keyword evidence="3" id="KW-0547">Nucleotide-binding</keyword>
<dbReference type="InterPro" id="IPR050306">
    <property type="entry name" value="PfkB_Carbo_kinase"/>
</dbReference>
<evidence type="ECO:0000313" key="8">
    <source>
        <dbReference type="EMBL" id="RNM13165.1"/>
    </source>
</evidence>
<dbReference type="PANTHER" id="PTHR43085">
    <property type="entry name" value="HEXOKINASE FAMILY MEMBER"/>
    <property type="match status" value="1"/>
</dbReference>
<dbReference type="AlphaFoldDB" id="A0A3N0GL14"/>
<reference evidence="8 9" key="1">
    <citation type="submission" date="2018-11" db="EMBL/GenBank/DDBJ databases">
        <authorList>
            <person name="Li F."/>
        </authorList>
    </citation>
    <scope>NUCLEOTIDE SEQUENCE [LARGE SCALE GENOMIC DNA]</scope>
    <source>
        <strain evidence="8 9">Gsoil 818</strain>
    </source>
</reference>
<evidence type="ECO:0000313" key="9">
    <source>
        <dbReference type="Proteomes" id="UP000279994"/>
    </source>
</evidence>
<evidence type="ECO:0000256" key="4">
    <source>
        <dbReference type="ARBA" id="ARBA00022777"/>
    </source>
</evidence>
<evidence type="ECO:0000256" key="1">
    <source>
        <dbReference type="ARBA" id="ARBA00010688"/>
    </source>
</evidence>
<evidence type="ECO:0000256" key="6">
    <source>
        <dbReference type="SAM" id="MobiDB-lite"/>
    </source>
</evidence>
<dbReference type="PROSITE" id="PS00584">
    <property type="entry name" value="PFKB_KINASES_2"/>
    <property type="match status" value="1"/>
</dbReference>
<dbReference type="EMBL" id="RJSF01000043">
    <property type="protein sequence ID" value="RNM13165.1"/>
    <property type="molecule type" value="Genomic_DNA"/>
</dbReference>
<keyword evidence="9" id="KW-1185">Reference proteome</keyword>
<feature type="compositionally biased region" description="Basic and acidic residues" evidence="6">
    <location>
        <begin position="296"/>
        <end position="305"/>
    </location>
</feature>
<feature type="domain" description="Carbohydrate kinase PfkB" evidence="7">
    <location>
        <begin position="3"/>
        <end position="293"/>
    </location>
</feature>
<gene>
    <name evidence="8" type="ORF">EFL26_16260</name>
</gene>
<keyword evidence="4 8" id="KW-0418">Kinase</keyword>
<dbReference type="GO" id="GO:0016301">
    <property type="term" value="F:kinase activity"/>
    <property type="evidence" value="ECO:0007669"/>
    <property type="project" value="UniProtKB-KW"/>
</dbReference>
<dbReference type="InterPro" id="IPR002173">
    <property type="entry name" value="Carboh/pur_kinase_PfkB_CS"/>
</dbReference>
<dbReference type="InterPro" id="IPR011611">
    <property type="entry name" value="PfkB_dom"/>
</dbReference>
<organism evidence="8 9">
    <name type="scientific">Nocardioides pocheonensis</name>
    <dbReference type="NCBI Taxonomy" id="661485"/>
    <lineage>
        <taxon>Bacteria</taxon>
        <taxon>Bacillati</taxon>
        <taxon>Actinomycetota</taxon>
        <taxon>Actinomycetes</taxon>
        <taxon>Propionibacteriales</taxon>
        <taxon>Nocardioidaceae</taxon>
        <taxon>Nocardioides</taxon>
    </lineage>
</organism>
<evidence type="ECO:0000256" key="2">
    <source>
        <dbReference type="ARBA" id="ARBA00022679"/>
    </source>
</evidence>
<dbReference type="Pfam" id="PF00294">
    <property type="entry name" value="PfkB"/>
    <property type="match status" value="1"/>
</dbReference>
<evidence type="ECO:0000259" key="7">
    <source>
        <dbReference type="Pfam" id="PF00294"/>
    </source>
</evidence>
<keyword evidence="5" id="KW-0067">ATP-binding</keyword>
<evidence type="ECO:0000256" key="5">
    <source>
        <dbReference type="ARBA" id="ARBA00022840"/>
    </source>
</evidence>
<dbReference type="PANTHER" id="PTHR43085:SF1">
    <property type="entry name" value="PSEUDOURIDINE KINASE-RELATED"/>
    <property type="match status" value="1"/>
</dbReference>
<protein>
    <submittedName>
        <fullName evidence="8">Carbohydrate kinase</fullName>
    </submittedName>
</protein>
<comment type="caution">
    <text evidence="8">The sequence shown here is derived from an EMBL/GenBank/DDBJ whole genome shotgun (WGS) entry which is preliminary data.</text>
</comment>
<dbReference type="OrthoDB" id="9795789at2"/>
<dbReference type="InterPro" id="IPR029056">
    <property type="entry name" value="Ribokinase-like"/>
</dbReference>